<feature type="domain" description="Ketopantoate reductase N-terminal" evidence="4">
    <location>
        <begin position="96"/>
        <end position="212"/>
    </location>
</feature>
<proteinExistence type="inferred from homology"/>
<dbReference type="GeneID" id="81430756"/>
<dbReference type="InterPro" id="IPR036291">
    <property type="entry name" value="NAD(P)-bd_dom_sf"/>
</dbReference>
<dbReference type="Proteomes" id="UP001149163">
    <property type="component" value="Unassembled WGS sequence"/>
</dbReference>
<reference evidence="6" key="1">
    <citation type="submission" date="2022-11" db="EMBL/GenBank/DDBJ databases">
        <authorList>
            <person name="Petersen C."/>
        </authorList>
    </citation>
    <scope>NUCLEOTIDE SEQUENCE</scope>
    <source>
        <strain evidence="6">IBT 26290</strain>
    </source>
</reference>
<dbReference type="GO" id="GO:0008677">
    <property type="term" value="F:2-dehydropantoate 2-reductase activity"/>
    <property type="evidence" value="ECO:0007669"/>
    <property type="project" value="TreeGrafter"/>
</dbReference>
<dbReference type="Gene3D" id="1.10.1040.10">
    <property type="entry name" value="N-(1-d-carboxylethyl)-l-norvaline Dehydrogenase, domain 2"/>
    <property type="match status" value="1"/>
</dbReference>
<organism evidence="6 7">
    <name type="scientific">Penicillium canariense</name>
    <dbReference type="NCBI Taxonomy" id="189055"/>
    <lineage>
        <taxon>Eukaryota</taxon>
        <taxon>Fungi</taxon>
        <taxon>Dikarya</taxon>
        <taxon>Ascomycota</taxon>
        <taxon>Pezizomycotina</taxon>
        <taxon>Eurotiomycetes</taxon>
        <taxon>Eurotiomycetidae</taxon>
        <taxon>Eurotiales</taxon>
        <taxon>Aspergillaceae</taxon>
        <taxon>Penicillium</taxon>
    </lineage>
</organism>
<dbReference type="PANTHER" id="PTHR43765">
    <property type="entry name" value="2-DEHYDROPANTOATE 2-REDUCTASE-RELATED"/>
    <property type="match status" value="1"/>
</dbReference>
<evidence type="ECO:0000256" key="3">
    <source>
        <dbReference type="ARBA" id="ARBA00023002"/>
    </source>
</evidence>
<dbReference type="InterPro" id="IPR013752">
    <property type="entry name" value="KPA_reductase"/>
</dbReference>
<name>A0A9W9LFU8_9EURO</name>
<dbReference type="GO" id="GO:0050661">
    <property type="term" value="F:NADP binding"/>
    <property type="evidence" value="ECO:0007669"/>
    <property type="project" value="TreeGrafter"/>
</dbReference>
<dbReference type="AlphaFoldDB" id="A0A9W9LFU8"/>
<protein>
    <recommendedName>
        <fullName evidence="8">2-dehydropantoate 2-reductase</fullName>
    </recommendedName>
</protein>
<keyword evidence="7" id="KW-1185">Reference proteome</keyword>
<sequence length="416" mass="46940">MQDVEDVSLETDKPRLSGRVHIIGLGNAGTFVAHSLASRQSPPPITLLMHQPSFYHAFRRKKWSLSVNYNGLDDIKTGFDVEVLYDNGWHKIPSKEEHLEAMNEAESDFEITENEDVAHESNDDGHIECLIVCCRSHMTDNAIRRVRHRLTSDSTILLIQNGMGVIEKLNREVFPDETNRPHYIQGVLSHALKKRDAFQVSHANVGTLILSPVVTAQTPLIEAENDTHWAPTTKYLLRLLTLTPSLVAAADTPAGILQYQLERLAVSCVLNPLTAIHECKNSELLYNYPVTRTMRLLLFEISSVICALPELRGVPGIEDRFSPERLRRQVMNVAMTHPNNSGSIQEDVKYQQNTEIEFMNGWIVDRGEELGIKCLLNYMIKQLVHSKSDIIRQRDARAVPIDVDSIILSGDPARDD</sequence>
<dbReference type="SUPFAM" id="SSF48179">
    <property type="entry name" value="6-phosphogluconate dehydrogenase C-terminal domain-like"/>
    <property type="match status" value="1"/>
</dbReference>
<dbReference type="InterPro" id="IPR013332">
    <property type="entry name" value="KPR_N"/>
</dbReference>
<dbReference type="InterPro" id="IPR013328">
    <property type="entry name" value="6PGD_dom2"/>
</dbReference>
<dbReference type="Gene3D" id="3.40.50.720">
    <property type="entry name" value="NAD(P)-binding Rossmann-like Domain"/>
    <property type="match status" value="1"/>
</dbReference>
<dbReference type="PANTHER" id="PTHR43765:SF2">
    <property type="entry name" value="2-DEHYDROPANTOATE 2-REDUCTASE"/>
    <property type="match status" value="1"/>
</dbReference>
<dbReference type="RefSeq" id="XP_056539286.1">
    <property type="nucleotide sequence ID" value="XM_056691580.1"/>
</dbReference>
<evidence type="ECO:0000256" key="2">
    <source>
        <dbReference type="ARBA" id="ARBA00022857"/>
    </source>
</evidence>
<gene>
    <name evidence="6" type="ORF">N7482_009456</name>
</gene>
<reference evidence="6" key="2">
    <citation type="journal article" date="2023" name="IMA Fungus">
        <title>Comparative genomic study of the Penicillium genus elucidates a diverse pangenome and 15 lateral gene transfer events.</title>
        <authorList>
            <person name="Petersen C."/>
            <person name="Sorensen T."/>
            <person name="Nielsen M.R."/>
            <person name="Sondergaard T.E."/>
            <person name="Sorensen J.L."/>
            <person name="Fitzpatrick D.A."/>
            <person name="Frisvad J.C."/>
            <person name="Nielsen K.L."/>
        </authorList>
    </citation>
    <scope>NUCLEOTIDE SEQUENCE</scope>
    <source>
        <strain evidence="6">IBT 26290</strain>
    </source>
</reference>
<keyword evidence="3" id="KW-0560">Oxidoreductase</keyword>
<dbReference type="Pfam" id="PF02558">
    <property type="entry name" value="ApbA"/>
    <property type="match status" value="1"/>
</dbReference>
<accession>A0A9W9LFU8</accession>
<dbReference type="GO" id="GO:0005739">
    <property type="term" value="C:mitochondrion"/>
    <property type="evidence" value="ECO:0007669"/>
    <property type="project" value="TreeGrafter"/>
</dbReference>
<evidence type="ECO:0000313" key="7">
    <source>
        <dbReference type="Proteomes" id="UP001149163"/>
    </source>
</evidence>
<dbReference type="EMBL" id="JAPQKN010000007">
    <property type="protein sequence ID" value="KAJ5152978.1"/>
    <property type="molecule type" value="Genomic_DNA"/>
</dbReference>
<evidence type="ECO:0000313" key="6">
    <source>
        <dbReference type="EMBL" id="KAJ5152978.1"/>
    </source>
</evidence>
<comment type="caution">
    <text evidence="6">The sequence shown here is derived from an EMBL/GenBank/DDBJ whole genome shotgun (WGS) entry which is preliminary data.</text>
</comment>
<evidence type="ECO:0000259" key="4">
    <source>
        <dbReference type="Pfam" id="PF02558"/>
    </source>
</evidence>
<dbReference type="Pfam" id="PF08546">
    <property type="entry name" value="ApbA_C"/>
    <property type="match status" value="1"/>
</dbReference>
<dbReference type="InterPro" id="IPR050838">
    <property type="entry name" value="Ketopantoate_reductase"/>
</dbReference>
<evidence type="ECO:0000256" key="1">
    <source>
        <dbReference type="ARBA" id="ARBA00007870"/>
    </source>
</evidence>
<evidence type="ECO:0008006" key="8">
    <source>
        <dbReference type="Google" id="ProtNLM"/>
    </source>
</evidence>
<evidence type="ECO:0000259" key="5">
    <source>
        <dbReference type="Pfam" id="PF08546"/>
    </source>
</evidence>
<dbReference type="InterPro" id="IPR008927">
    <property type="entry name" value="6-PGluconate_DH-like_C_sf"/>
</dbReference>
<dbReference type="SUPFAM" id="SSF51735">
    <property type="entry name" value="NAD(P)-binding Rossmann-fold domains"/>
    <property type="match status" value="1"/>
</dbReference>
<dbReference type="OrthoDB" id="73846at2759"/>
<comment type="similarity">
    <text evidence="1">Belongs to the ketopantoate reductase family.</text>
</comment>
<keyword evidence="2" id="KW-0521">NADP</keyword>
<feature type="domain" description="Ketopantoate reductase C-terminal" evidence="5">
    <location>
        <begin position="256"/>
        <end position="387"/>
    </location>
</feature>